<gene>
    <name evidence="2" type="ORF">H0I39_15465</name>
</gene>
<reference evidence="2 3" key="1">
    <citation type="submission" date="2020-07" db="EMBL/GenBank/DDBJ databases">
        <authorList>
            <person name="Maaloum M."/>
        </authorList>
    </citation>
    <scope>NUCLEOTIDE SEQUENCE [LARGE SCALE GENOMIC DNA]</scope>
    <source>
        <strain evidence="2 3">GCS-AN-3</strain>
    </source>
</reference>
<dbReference type="RefSeq" id="WP_180551080.1">
    <property type="nucleotide sequence ID" value="NZ_JACCKX010000001.1"/>
</dbReference>
<feature type="compositionally biased region" description="Low complexity" evidence="1">
    <location>
        <begin position="115"/>
        <end position="141"/>
    </location>
</feature>
<dbReference type="AlphaFoldDB" id="A0A853IYI5"/>
<keyword evidence="3" id="KW-1185">Reference proteome</keyword>
<feature type="region of interest" description="Disordered" evidence="1">
    <location>
        <begin position="94"/>
        <end position="141"/>
    </location>
</feature>
<evidence type="ECO:0000313" key="3">
    <source>
        <dbReference type="Proteomes" id="UP000589716"/>
    </source>
</evidence>
<dbReference type="Proteomes" id="UP000589716">
    <property type="component" value="Unassembled WGS sequence"/>
</dbReference>
<accession>A0A853IYI5</accession>
<name>A0A853IYI5_9BURK</name>
<evidence type="ECO:0000313" key="2">
    <source>
        <dbReference type="EMBL" id="NZA02788.1"/>
    </source>
</evidence>
<dbReference type="EMBL" id="JACCKX010000001">
    <property type="protein sequence ID" value="NZA02788.1"/>
    <property type="molecule type" value="Genomic_DNA"/>
</dbReference>
<protein>
    <submittedName>
        <fullName evidence="2">Uncharacterized protein</fullName>
    </submittedName>
</protein>
<evidence type="ECO:0000256" key="1">
    <source>
        <dbReference type="SAM" id="MobiDB-lite"/>
    </source>
</evidence>
<sequence>MYLTGAWNDDLIVTIVAYREGAAVSTTTHTLSATAPTLVTLNLSQIDRVNMSAAGGTSHGYPTGGGVGWVHFAMDNLDISFNLPPTGVTATAGNAQATVAFTPPRPMRQTRSRATRPAAPRRAAAPPSAPMAPAAPSWFPA</sequence>
<comment type="caution">
    <text evidence="2">The sequence shown here is derived from an EMBL/GenBank/DDBJ whole genome shotgun (WGS) entry which is preliminary data.</text>
</comment>
<organism evidence="2 3">
    <name type="scientific">Ottowia beijingensis</name>
    <dbReference type="NCBI Taxonomy" id="1207057"/>
    <lineage>
        <taxon>Bacteria</taxon>
        <taxon>Pseudomonadati</taxon>
        <taxon>Pseudomonadota</taxon>
        <taxon>Betaproteobacteria</taxon>
        <taxon>Burkholderiales</taxon>
        <taxon>Comamonadaceae</taxon>
        <taxon>Ottowia</taxon>
    </lineage>
</organism>
<proteinExistence type="predicted"/>